<evidence type="ECO:0000256" key="3">
    <source>
        <dbReference type="ARBA" id="ARBA00022692"/>
    </source>
</evidence>
<dbReference type="GO" id="GO:0016020">
    <property type="term" value="C:membrane"/>
    <property type="evidence" value="ECO:0007669"/>
    <property type="project" value="UniProtKB-SubCell"/>
</dbReference>
<evidence type="ECO:0000313" key="8">
    <source>
        <dbReference type="EMBL" id="CAK9170148.1"/>
    </source>
</evidence>
<dbReference type="EMBL" id="CAUOFW020005436">
    <property type="protein sequence ID" value="CAK9170148.1"/>
    <property type="molecule type" value="Genomic_DNA"/>
</dbReference>
<organism evidence="8 9">
    <name type="scientific">Ilex paraguariensis</name>
    <name type="common">yerba mate</name>
    <dbReference type="NCBI Taxonomy" id="185542"/>
    <lineage>
        <taxon>Eukaryota</taxon>
        <taxon>Viridiplantae</taxon>
        <taxon>Streptophyta</taxon>
        <taxon>Embryophyta</taxon>
        <taxon>Tracheophyta</taxon>
        <taxon>Spermatophyta</taxon>
        <taxon>Magnoliopsida</taxon>
        <taxon>eudicotyledons</taxon>
        <taxon>Gunneridae</taxon>
        <taxon>Pentapetalae</taxon>
        <taxon>asterids</taxon>
        <taxon>campanulids</taxon>
        <taxon>Aquifoliales</taxon>
        <taxon>Aquifoliaceae</taxon>
        <taxon>Ilex</taxon>
    </lineage>
</organism>
<evidence type="ECO:0000256" key="6">
    <source>
        <dbReference type="ARBA" id="ARBA00044504"/>
    </source>
</evidence>
<feature type="transmembrane region" description="Helical" evidence="7">
    <location>
        <begin position="299"/>
        <end position="317"/>
    </location>
</feature>
<reference evidence="8 9" key="1">
    <citation type="submission" date="2024-02" db="EMBL/GenBank/DDBJ databases">
        <authorList>
            <person name="Vignale AGUSTIN F."/>
            <person name="Sosa J E."/>
            <person name="Modenutti C."/>
        </authorList>
    </citation>
    <scope>NUCLEOTIDE SEQUENCE [LARGE SCALE GENOMIC DNA]</scope>
</reference>
<feature type="transmembrane region" description="Helical" evidence="7">
    <location>
        <begin position="227"/>
        <end position="247"/>
    </location>
</feature>
<proteinExistence type="inferred from homology"/>
<keyword evidence="5 7" id="KW-0472">Membrane</keyword>
<evidence type="ECO:0000256" key="4">
    <source>
        <dbReference type="ARBA" id="ARBA00022989"/>
    </source>
</evidence>
<evidence type="ECO:0000313" key="9">
    <source>
        <dbReference type="Proteomes" id="UP001642360"/>
    </source>
</evidence>
<dbReference type="SUPFAM" id="SSF103473">
    <property type="entry name" value="MFS general substrate transporter"/>
    <property type="match status" value="1"/>
</dbReference>
<keyword evidence="4 7" id="KW-1133">Transmembrane helix</keyword>
<comment type="caution">
    <text evidence="8">The sequence shown here is derived from an EMBL/GenBank/DDBJ whole genome shotgun (WGS) entry which is preliminary data.</text>
</comment>
<evidence type="ECO:0000256" key="7">
    <source>
        <dbReference type="SAM" id="Phobius"/>
    </source>
</evidence>
<dbReference type="InterPro" id="IPR036259">
    <property type="entry name" value="MFS_trans_sf"/>
</dbReference>
<dbReference type="AlphaFoldDB" id="A0ABC8TLT1"/>
<keyword evidence="3 7" id="KW-0812">Transmembrane</keyword>
<evidence type="ECO:0000256" key="5">
    <source>
        <dbReference type="ARBA" id="ARBA00023136"/>
    </source>
</evidence>
<comment type="similarity">
    <text evidence="2">Belongs to the major facilitator superfamily. Proton-dependent oligopeptide transporter (POT/PTR) (TC 2.A.17) family.</text>
</comment>
<gene>
    <name evidence="8" type="ORF">ILEXP_LOCUS39633</name>
</gene>
<dbReference type="PANTHER" id="PTHR11654">
    <property type="entry name" value="OLIGOPEPTIDE TRANSPORTER-RELATED"/>
    <property type="match status" value="1"/>
</dbReference>
<feature type="transmembrane region" description="Helical" evidence="7">
    <location>
        <begin position="533"/>
        <end position="554"/>
    </location>
</feature>
<evidence type="ECO:0008006" key="10">
    <source>
        <dbReference type="Google" id="ProtNLM"/>
    </source>
</evidence>
<comment type="similarity">
    <text evidence="6">Belongs to the major facilitator superfamily. Phosphate:H(+) symporter (TC 2.A.1.9) family.</text>
</comment>
<feature type="transmembrane region" description="Helical" evidence="7">
    <location>
        <begin position="575"/>
        <end position="594"/>
    </location>
</feature>
<feature type="transmembrane region" description="Helical" evidence="7">
    <location>
        <begin position="118"/>
        <end position="150"/>
    </location>
</feature>
<feature type="transmembrane region" description="Helical" evidence="7">
    <location>
        <begin position="162"/>
        <end position="181"/>
    </location>
</feature>
<protein>
    <recommendedName>
        <fullName evidence="10">NPF family transporter</fullName>
    </recommendedName>
</protein>
<dbReference type="Proteomes" id="UP001642360">
    <property type="component" value="Unassembled WGS sequence"/>
</dbReference>
<feature type="transmembrane region" description="Helical" evidence="7">
    <location>
        <begin position="453"/>
        <end position="473"/>
    </location>
</feature>
<evidence type="ECO:0000256" key="1">
    <source>
        <dbReference type="ARBA" id="ARBA00004141"/>
    </source>
</evidence>
<dbReference type="Pfam" id="PF00854">
    <property type="entry name" value="PTR2"/>
    <property type="match status" value="1"/>
</dbReference>
<keyword evidence="9" id="KW-1185">Reference proteome</keyword>
<accession>A0ABC8TLT1</accession>
<name>A0ABC8TLT1_9AQUA</name>
<dbReference type="Gene3D" id="1.20.1250.20">
    <property type="entry name" value="MFS general substrate transporter like domains"/>
    <property type="match status" value="1"/>
</dbReference>
<feature type="transmembrane region" description="Helical" evidence="7">
    <location>
        <begin position="494"/>
        <end position="513"/>
    </location>
</feature>
<feature type="transmembrane region" description="Helical" evidence="7">
    <location>
        <begin position="614"/>
        <end position="633"/>
    </location>
</feature>
<dbReference type="InterPro" id="IPR000109">
    <property type="entry name" value="POT_fam"/>
</dbReference>
<feature type="transmembrane region" description="Helical" evidence="7">
    <location>
        <begin position="188"/>
        <end position="207"/>
    </location>
</feature>
<evidence type="ECO:0000256" key="2">
    <source>
        <dbReference type="ARBA" id="ARBA00005982"/>
    </source>
</evidence>
<comment type="subcellular location">
    <subcellularLocation>
        <location evidence="1">Membrane</location>
        <topology evidence="1">Multi-pass membrane protein</topology>
    </subcellularLocation>
</comment>
<sequence length="677" mass="74835">MESKEKRGIILSLLTKQIEPINNYLSYVLDMVDSGVVVIEELRSGGVEAVVVMFIFVGLDSKQRTGPGLDLATCYMFNYMLSVIRLGSEEIGSSGMNDGSVDIIYQPMKNPRQGGFRATLFIFAMMCLDNIGFVANMVSLVLYLLFVMHFDTSGSATTTTNYLGTAFLLTLVGGVISDTYMNRLNTCLFFDIIQLLGYMLLIIQSHYGKLQPEPCGKSSCVHGTKALLFYASIFLLALGGGGIRGAVPSLGADQFDQNDPEEGKHITSFFNWFLLSITIGASIGVTVVVWVSANVGWDKGFIISMVCSFAGLISVLLGKPLYRVRVPGESALLSVLQVLVATARNWAVQLPQNSRELYELRGSESASASSRIPHTNQFKILDKAAVVPEGSKPCKWRVCTVTQVEEVKILTRMMPILLSTILMNTCLAQLQTFSVQQGTLMNTKIGGFTVPPASIPVIPLLFMSLLIPLYEFVFVPIVRKFTGHPNGITHLQRVGIGLVLSAISMAIAGIVEVKRRNELVHHNHRISLFWLSFHYAIFGIADMFTLVGLMEFFYSEAPAGMRSLSTSFSWLALSIGYYLSTIFVDIINSVTAKFTSSKTGWLAGLDMNKNHLELFYWFLAILSILNFVNYVFWAKWYKYKNDSAPLIDEQKLLRTPDPSPSPAIAMSFISNSKPQEA</sequence>
<feature type="transmembrane region" description="Helical" evidence="7">
    <location>
        <begin position="268"/>
        <end position="293"/>
    </location>
</feature>